<dbReference type="GO" id="GO:0003735">
    <property type="term" value="F:structural constituent of ribosome"/>
    <property type="evidence" value="ECO:0007669"/>
    <property type="project" value="TreeGrafter"/>
</dbReference>
<feature type="domain" description="S1 motif" evidence="2">
    <location>
        <begin position="347"/>
        <end position="416"/>
    </location>
</feature>
<dbReference type="SMART" id="SM00316">
    <property type="entry name" value="S1"/>
    <property type="match status" value="1"/>
</dbReference>
<evidence type="ECO:0000313" key="3">
    <source>
        <dbReference type="EMBL" id="CQD25305.1"/>
    </source>
</evidence>
<organism evidence="3 4">
    <name type="scientific">Mycolicibacterium conceptionense</name>
    <dbReference type="NCBI Taxonomy" id="451644"/>
    <lineage>
        <taxon>Bacteria</taxon>
        <taxon>Bacillati</taxon>
        <taxon>Actinomycetota</taxon>
        <taxon>Actinomycetes</taxon>
        <taxon>Mycobacteriales</taxon>
        <taxon>Mycobacteriaceae</taxon>
        <taxon>Mycolicibacterium</taxon>
    </lineage>
</organism>
<dbReference type="InterPro" id="IPR012337">
    <property type="entry name" value="RNaseH-like_sf"/>
</dbReference>
<evidence type="ECO:0000256" key="1">
    <source>
        <dbReference type="SAM" id="MobiDB-lite"/>
    </source>
</evidence>
<dbReference type="Gene3D" id="3.30.420.140">
    <property type="entry name" value="YqgF/RNase H-like domain"/>
    <property type="match status" value="1"/>
</dbReference>
<dbReference type="AlphaFoldDB" id="A0A0U1DZ33"/>
<dbReference type="Pfam" id="PF16921">
    <property type="entry name" value="Tex_YqgF"/>
    <property type="match status" value="1"/>
</dbReference>
<gene>
    <name evidence="3" type="ORF">BN970_07103</name>
</gene>
<dbReference type="GO" id="GO:0005737">
    <property type="term" value="C:cytoplasm"/>
    <property type="evidence" value="ECO:0007669"/>
    <property type="project" value="UniProtKB-ARBA"/>
</dbReference>
<name>A0A0U1DZ33_9MYCO</name>
<dbReference type="Pfam" id="PF17674">
    <property type="entry name" value="HHH_9"/>
    <property type="match status" value="1"/>
</dbReference>
<proteinExistence type="predicted"/>
<protein>
    <submittedName>
        <fullName evidence="3">RNA-binding protein</fullName>
    </submittedName>
</protein>
<dbReference type="EMBL" id="CTEF01000010">
    <property type="protein sequence ID" value="CQD25305.1"/>
    <property type="molecule type" value="Genomic_DNA"/>
</dbReference>
<dbReference type="InterPro" id="IPR050437">
    <property type="entry name" value="Ribos_protein_bS1-like"/>
</dbReference>
<dbReference type="PANTHER" id="PTHR10724:SF10">
    <property type="entry name" value="S1 RNA-BINDING DOMAIN-CONTAINING PROTEIN 1"/>
    <property type="match status" value="1"/>
</dbReference>
<dbReference type="Gene3D" id="1.10.150.310">
    <property type="entry name" value="Tex RuvX-like domain-like"/>
    <property type="match status" value="1"/>
</dbReference>
<dbReference type="Pfam" id="PF00575">
    <property type="entry name" value="S1"/>
    <property type="match status" value="1"/>
</dbReference>
<dbReference type="InterPro" id="IPR037027">
    <property type="entry name" value="YqgF/RNaseH-like_dom_sf"/>
</dbReference>
<dbReference type="InterPro" id="IPR041692">
    <property type="entry name" value="HHH_9"/>
</dbReference>
<dbReference type="Pfam" id="PF12836">
    <property type="entry name" value="HHH_3"/>
    <property type="match status" value="1"/>
</dbReference>
<dbReference type="InterPro" id="IPR023323">
    <property type="entry name" value="Tex-like_dom_sf"/>
</dbReference>
<sequence length="481" mass="50841">MFARNLKDLLLAAPAGTRATLGLDPGFRTGVKVAVVDATGKVVDTCAIFPHQPQKQWDQAKATLAALIARHNVELIAVGNGTASRETDALAAELIADIRAAGAKAPAKAMVSEAGASVYSASEYAAREMPNLDVTLRGAVSIARRLQDPLAELVKIDPKSIGVGQYQHDVTPGSLARSLDAVVEDAVNAVGVDLNTASVPLLARVSGVTESLAEAIVAYRESTGAFRSRKALLDVPRLGPKAFEQCAGFLRIRDGEDPLDASGVHPEAYPVVRRILDRSGVTLAELIGDERTLRKLKPADFADERFGVPTVTDILAELEKPGRDPRPAFSTATFAAGVEKVADLKPGMVLEGVVTNVAAFGAFVDVGVHQDGLVHVSAMADRFISDPHEVVKSGQVVKVKVVDVDVERQRIGLSLRLNDTPQREQGKRPGGGGQGGQNRRDGGNQGRGGRNQNRGNNSGRRESNQPMGSMAEALRNAGFGK</sequence>
<reference evidence="3 4" key="1">
    <citation type="submission" date="2015-03" db="EMBL/GenBank/DDBJ databases">
        <authorList>
            <person name="Murphy D."/>
        </authorList>
    </citation>
    <scope>NUCLEOTIDE SEQUENCE [LARGE SCALE GENOMIC DNA]</scope>
    <source>
        <strain evidence="3 4">D16</strain>
    </source>
</reference>
<dbReference type="InterPro" id="IPR010994">
    <property type="entry name" value="RuvA_2-like"/>
</dbReference>
<accession>A0A0U1DZ33</accession>
<dbReference type="Gene3D" id="1.10.3500.10">
    <property type="entry name" value="Tex N-terminal region-like"/>
    <property type="match status" value="1"/>
</dbReference>
<dbReference type="GO" id="GO:0006139">
    <property type="term" value="P:nucleobase-containing compound metabolic process"/>
    <property type="evidence" value="ECO:0007669"/>
    <property type="project" value="InterPro"/>
</dbReference>
<dbReference type="SUPFAM" id="SSF53098">
    <property type="entry name" value="Ribonuclease H-like"/>
    <property type="match status" value="1"/>
</dbReference>
<dbReference type="PANTHER" id="PTHR10724">
    <property type="entry name" value="30S RIBOSOMAL PROTEIN S1"/>
    <property type="match status" value="1"/>
</dbReference>
<evidence type="ECO:0000313" key="4">
    <source>
        <dbReference type="Proteomes" id="UP000182227"/>
    </source>
</evidence>
<evidence type="ECO:0000259" key="2">
    <source>
        <dbReference type="PROSITE" id="PS50126"/>
    </source>
</evidence>
<feature type="region of interest" description="Disordered" evidence="1">
    <location>
        <begin position="413"/>
        <end position="481"/>
    </location>
</feature>
<dbReference type="FunFam" id="2.40.50.140:FF:000051">
    <property type="entry name" value="RNA-binding transcriptional accessory protein"/>
    <property type="match status" value="1"/>
</dbReference>
<dbReference type="InterPro" id="IPR044146">
    <property type="entry name" value="S1_Tex"/>
</dbReference>
<dbReference type="InterPro" id="IPR003029">
    <property type="entry name" value="S1_domain"/>
</dbReference>
<dbReference type="GO" id="GO:0003729">
    <property type="term" value="F:mRNA binding"/>
    <property type="evidence" value="ECO:0007669"/>
    <property type="project" value="UniProtKB-ARBA"/>
</dbReference>
<dbReference type="SUPFAM" id="SSF47781">
    <property type="entry name" value="RuvA domain 2-like"/>
    <property type="match status" value="2"/>
</dbReference>
<dbReference type="SUPFAM" id="SSF50249">
    <property type="entry name" value="Nucleic acid-binding proteins"/>
    <property type="match status" value="1"/>
</dbReference>
<dbReference type="Proteomes" id="UP000182227">
    <property type="component" value="Unassembled WGS sequence"/>
</dbReference>
<dbReference type="CDD" id="cd05685">
    <property type="entry name" value="S1_Tex"/>
    <property type="match status" value="1"/>
</dbReference>
<dbReference type="InterPro" id="IPR006641">
    <property type="entry name" value="YqgF/RNaseH-like_dom"/>
</dbReference>
<dbReference type="Gene3D" id="2.40.50.140">
    <property type="entry name" value="Nucleic acid-binding proteins"/>
    <property type="match status" value="1"/>
</dbReference>
<dbReference type="SMART" id="SM00732">
    <property type="entry name" value="YqgFc"/>
    <property type="match status" value="1"/>
</dbReference>
<dbReference type="InterPro" id="IPR032639">
    <property type="entry name" value="Tex_YqgF"/>
</dbReference>
<dbReference type="GO" id="GO:0006412">
    <property type="term" value="P:translation"/>
    <property type="evidence" value="ECO:0007669"/>
    <property type="project" value="TreeGrafter"/>
</dbReference>
<dbReference type="FunFam" id="3.30.420.140:FF:000001">
    <property type="entry name" value="RNA-binding transcriptional accessory protein"/>
    <property type="match status" value="1"/>
</dbReference>
<dbReference type="PROSITE" id="PS50126">
    <property type="entry name" value="S1"/>
    <property type="match status" value="1"/>
</dbReference>
<dbReference type="InterPro" id="IPR012340">
    <property type="entry name" value="NA-bd_OB-fold"/>
</dbReference>
<dbReference type="FunFam" id="1.10.150.310:FF:000001">
    <property type="entry name" value="RNA-binding transcriptional accessory protein"/>
    <property type="match status" value="1"/>
</dbReference>